<evidence type="ECO:0000313" key="2">
    <source>
        <dbReference type="Proteomes" id="UP000828048"/>
    </source>
</evidence>
<protein>
    <submittedName>
        <fullName evidence="1">Uncharacterized protein</fullName>
    </submittedName>
</protein>
<keyword evidence="2" id="KW-1185">Reference proteome</keyword>
<sequence>MEKMELEGEEVRREHEEEKREQEVERVVQCMQGNNQAHTSSIHHGGHNSLTGGCSCRWTSIPSLAKAVRKDEEPVALQAIELWTSNYDEEIDILKEYGVIT</sequence>
<reference evidence="1 2" key="1">
    <citation type="journal article" date="2021" name="Hortic Res">
        <title>High-quality reference genome and annotation aids understanding of berry development for evergreen blueberry (Vaccinium darrowii).</title>
        <authorList>
            <person name="Yu J."/>
            <person name="Hulse-Kemp A.M."/>
            <person name="Babiker E."/>
            <person name="Staton M."/>
        </authorList>
    </citation>
    <scope>NUCLEOTIDE SEQUENCE [LARGE SCALE GENOMIC DNA]</scope>
    <source>
        <strain evidence="2">cv. NJ 8807/NJ 8810</strain>
        <tissue evidence="1">Young leaf</tissue>
    </source>
</reference>
<accession>A0ACB7X0G7</accession>
<evidence type="ECO:0000313" key="1">
    <source>
        <dbReference type="EMBL" id="KAH7834000.1"/>
    </source>
</evidence>
<comment type="caution">
    <text evidence="1">The sequence shown here is derived from an EMBL/GenBank/DDBJ whole genome shotgun (WGS) entry which is preliminary data.</text>
</comment>
<dbReference type="Proteomes" id="UP000828048">
    <property type="component" value="Chromosome 2"/>
</dbReference>
<proteinExistence type="predicted"/>
<name>A0ACB7X0G7_9ERIC</name>
<gene>
    <name evidence="1" type="ORF">Vadar_011801</name>
</gene>
<dbReference type="EMBL" id="CM037152">
    <property type="protein sequence ID" value="KAH7834000.1"/>
    <property type="molecule type" value="Genomic_DNA"/>
</dbReference>
<organism evidence="1 2">
    <name type="scientific">Vaccinium darrowii</name>
    <dbReference type="NCBI Taxonomy" id="229202"/>
    <lineage>
        <taxon>Eukaryota</taxon>
        <taxon>Viridiplantae</taxon>
        <taxon>Streptophyta</taxon>
        <taxon>Embryophyta</taxon>
        <taxon>Tracheophyta</taxon>
        <taxon>Spermatophyta</taxon>
        <taxon>Magnoliopsida</taxon>
        <taxon>eudicotyledons</taxon>
        <taxon>Gunneridae</taxon>
        <taxon>Pentapetalae</taxon>
        <taxon>asterids</taxon>
        <taxon>Ericales</taxon>
        <taxon>Ericaceae</taxon>
        <taxon>Vaccinioideae</taxon>
        <taxon>Vaccinieae</taxon>
        <taxon>Vaccinium</taxon>
    </lineage>
</organism>